<dbReference type="SUPFAM" id="SSF88946">
    <property type="entry name" value="Sigma2 domain of RNA polymerase sigma factors"/>
    <property type="match status" value="1"/>
</dbReference>
<evidence type="ECO:0000313" key="1">
    <source>
        <dbReference type="EMBL" id="MBK9717947.1"/>
    </source>
</evidence>
<dbReference type="GO" id="GO:0003700">
    <property type="term" value="F:DNA-binding transcription factor activity"/>
    <property type="evidence" value="ECO:0007669"/>
    <property type="project" value="InterPro"/>
</dbReference>
<name>A0A9D7S8K3_9BACT</name>
<sequence length="201" mass="23377">MLNFKLLLNKYNDTDILIEALRLEKTSAIEYILKKVEKNCAYYIRKIGLNDESLPDVLHDGLILLINKIQSGKFDSSQASPQTYMFGICKNLILNMSRSKKSIKAIELEESIQWFEDEINLSIHFKETSLLVHQMLNDLGMPCSQLIQFKYIDGYSDVEQVEQKLTHFSNLDSLRVSRSQCMKKLVTMSLKYKSIYENGRY</sequence>
<evidence type="ECO:0000313" key="2">
    <source>
        <dbReference type="Proteomes" id="UP000808349"/>
    </source>
</evidence>
<proteinExistence type="predicted"/>
<organism evidence="1 2">
    <name type="scientific">Candidatus Defluviibacterium haderslevense</name>
    <dbReference type="NCBI Taxonomy" id="2981993"/>
    <lineage>
        <taxon>Bacteria</taxon>
        <taxon>Pseudomonadati</taxon>
        <taxon>Bacteroidota</taxon>
        <taxon>Saprospiria</taxon>
        <taxon>Saprospirales</taxon>
        <taxon>Saprospiraceae</taxon>
        <taxon>Candidatus Defluviibacterium</taxon>
    </lineage>
</organism>
<protein>
    <submittedName>
        <fullName evidence="1">Sigma-70 family RNA polymerase sigma factor</fullName>
    </submittedName>
</protein>
<dbReference type="AlphaFoldDB" id="A0A9D7S8K3"/>
<dbReference type="EMBL" id="JADKFW010000005">
    <property type="protein sequence ID" value="MBK9717947.1"/>
    <property type="molecule type" value="Genomic_DNA"/>
</dbReference>
<reference evidence="1 2" key="1">
    <citation type="submission" date="2020-10" db="EMBL/GenBank/DDBJ databases">
        <title>Connecting structure to function with the recovery of over 1000 high-quality activated sludge metagenome-assembled genomes encoding full-length rRNA genes using long-read sequencing.</title>
        <authorList>
            <person name="Singleton C.M."/>
            <person name="Petriglieri F."/>
            <person name="Kristensen J.M."/>
            <person name="Kirkegaard R.H."/>
            <person name="Michaelsen T.Y."/>
            <person name="Andersen M.H."/>
            <person name="Karst S.M."/>
            <person name="Dueholm M.S."/>
            <person name="Nielsen P.H."/>
            <person name="Albertsen M."/>
        </authorList>
    </citation>
    <scope>NUCLEOTIDE SEQUENCE [LARGE SCALE GENOMIC DNA]</scope>
    <source>
        <strain evidence="1">Ribe_18-Q3-R11-54_BAT3C.373</strain>
    </source>
</reference>
<dbReference type="GO" id="GO:0006352">
    <property type="term" value="P:DNA-templated transcription initiation"/>
    <property type="evidence" value="ECO:0007669"/>
    <property type="project" value="InterPro"/>
</dbReference>
<dbReference type="Gene3D" id="1.10.1740.10">
    <property type="match status" value="1"/>
</dbReference>
<comment type="caution">
    <text evidence="1">The sequence shown here is derived from an EMBL/GenBank/DDBJ whole genome shotgun (WGS) entry which is preliminary data.</text>
</comment>
<dbReference type="InterPro" id="IPR013325">
    <property type="entry name" value="RNA_pol_sigma_r2"/>
</dbReference>
<dbReference type="Proteomes" id="UP000808349">
    <property type="component" value="Unassembled WGS sequence"/>
</dbReference>
<gene>
    <name evidence="1" type="ORF">IPO85_10595</name>
</gene>
<accession>A0A9D7S8K3</accession>